<comment type="similarity">
    <text evidence="1">Belongs to the ABC transporter superfamily.</text>
</comment>
<dbReference type="Proteomes" id="UP001500187">
    <property type="component" value="Unassembled WGS sequence"/>
</dbReference>
<name>A0ABP9BRB8_9MICC</name>
<evidence type="ECO:0000256" key="3">
    <source>
        <dbReference type="ARBA" id="ARBA00022741"/>
    </source>
</evidence>
<evidence type="ECO:0000313" key="8">
    <source>
        <dbReference type="Proteomes" id="UP001500187"/>
    </source>
</evidence>
<dbReference type="SUPFAM" id="SSF52540">
    <property type="entry name" value="P-loop containing nucleoside triphosphate hydrolases"/>
    <property type="match status" value="1"/>
</dbReference>
<dbReference type="Pfam" id="PF00005">
    <property type="entry name" value="ABC_tran"/>
    <property type="match status" value="1"/>
</dbReference>
<evidence type="ECO:0000256" key="4">
    <source>
        <dbReference type="ARBA" id="ARBA00022840"/>
    </source>
</evidence>
<dbReference type="PANTHER" id="PTHR42798:SF2">
    <property type="entry name" value="ABC TRANSPORTER ATP-BINDING PROTEIN MG467-RELATED"/>
    <property type="match status" value="1"/>
</dbReference>
<dbReference type="InterPro" id="IPR017911">
    <property type="entry name" value="MacB-like_ATP-bd"/>
</dbReference>
<evidence type="ECO:0000259" key="6">
    <source>
        <dbReference type="PROSITE" id="PS50893"/>
    </source>
</evidence>
<dbReference type="GO" id="GO:0005524">
    <property type="term" value="F:ATP binding"/>
    <property type="evidence" value="ECO:0007669"/>
    <property type="project" value="UniProtKB-KW"/>
</dbReference>
<keyword evidence="8" id="KW-1185">Reference proteome</keyword>
<comment type="caution">
    <text evidence="7">The sequence shown here is derived from an EMBL/GenBank/DDBJ whole genome shotgun (WGS) entry which is preliminary data.</text>
</comment>
<reference evidence="8" key="1">
    <citation type="journal article" date="2019" name="Int. J. Syst. Evol. Microbiol.">
        <title>The Global Catalogue of Microorganisms (GCM) 10K type strain sequencing project: providing services to taxonomists for standard genome sequencing and annotation.</title>
        <authorList>
            <consortium name="The Broad Institute Genomics Platform"/>
            <consortium name="The Broad Institute Genome Sequencing Center for Infectious Disease"/>
            <person name="Wu L."/>
            <person name="Ma J."/>
        </authorList>
    </citation>
    <scope>NUCLEOTIDE SEQUENCE [LARGE SCALE GENOMIC DNA]</scope>
    <source>
        <strain evidence="8">JCM 18541</strain>
    </source>
</reference>
<dbReference type="InterPro" id="IPR003439">
    <property type="entry name" value="ABC_transporter-like_ATP-bd"/>
</dbReference>
<protein>
    <submittedName>
        <fullName evidence="7">ABC transporter ATP-binding protein</fullName>
    </submittedName>
</protein>
<dbReference type="PANTHER" id="PTHR42798">
    <property type="entry name" value="LIPOPROTEIN-RELEASING SYSTEM ATP-BINDING PROTEIN LOLD"/>
    <property type="match status" value="1"/>
</dbReference>
<dbReference type="PROSITE" id="PS00211">
    <property type="entry name" value="ABC_TRANSPORTER_1"/>
    <property type="match status" value="1"/>
</dbReference>
<feature type="region of interest" description="Disordered" evidence="5">
    <location>
        <begin position="1"/>
        <end position="20"/>
    </location>
</feature>
<organism evidence="7 8">
    <name type="scientific">Rothia endophytica</name>
    <dbReference type="NCBI Taxonomy" id="1324766"/>
    <lineage>
        <taxon>Bacteria</taxon>
        <taxon>Bacillati</taxon>
        <taxon>Actinomycetota</taxon>
        <taxon>Actinomycetes</taxon>
        <taxon>Micrococcales</taxon>
        <taxon>Micrococcaceae</taxon>
        <taxon>Rothia</taxon>
    </lineage>
</organism>
<gene>
    <name evidence="7" type="ORF">GCM10023352_17240</name>
</gene>
<dbReference type="SMART" id="SM00382">
    <property type="entry name" value="AAA"/>
    <property type="match status" value="1"/>
</dbReference>
<dbReference type="PROSITE" id="PS50893">
    <property type="entry name" value="ABC_TRANSPORTER_2"/>
    <property type="match status" value="1"/>
</dbReference>
<sequence>MTSYEYNPPGQPGAWLPGQSGADPTLALPGAASNRLLDMRGIVKSFNVGTESHITILPGVNFHVDRGEFVSVVGASGSGKTTLMNIIGLLDRANQGSYTFDGEDIMQLDDDDLAFYRSQNIGFIFQSFNLIGRISALKNVEMPMMYAGINVKERRERAEHLLEQMGMADRMMHNPVQLSGGQKQRVAIARALANDPPLLLADEPTGALDSQTGRMVMDLFHQLNREQNKTIVFITHNSELAAETTRVVTMVDGRIVSGEDAATPYLGAPAAGPVATSPTSVLAPPAATPQGGGQA</sequence>
<evidence type="ECO:0000256" key="1">
    <source>
        <dbReference type="ARBA" id="ARBA00005417"/>
    </source>
</evidence>
<dbReference type="RefSeq" id="WP_345446499.1">
    <property type="nucleotide sequence ID" value="NZ_BAABKP010000003.1"/>
</dbReference>
<dbReference type="InterPro" id="IPR003593">
    <property type="entry name" value="AAA+_ATPase"/>
</dbReference>
<accession>A0ABP9BRB8</accession>
<dbReference type="EMBL" id="BAABKP010000003">
    <property type="protein sequence ID" value="GAA4798083.1"/>
    <property type="molecule type" value="Genomic_DNA"/>
</dbReference>
<keyword evidence="2" id="KW-0813">Transport</keyword>
<feature type="region of interest" description="Disordered" evidence="5">
    <location>
        <begin position="269"/>
        <end position="295"/>
    </location>
</feature>
<dbReference type="Gene3D" id="3.40.50.300">
    <property type="entry name" value="P-loop containing nucleotide triphosphate hydrolases"/>
    <property type="match status" value="1"/>
</dbReference>
<keyword evidence="3" id="KW-0547">Nucleotide-binding</keyword>
<dbReference type="CDD" id="cd03255">
    <property type="entry name" value="ABC_MJ0796_LolCDE_FtsE"/>
    <property type="match status" value="1"/>
</dbReference>
<dbReference type="InterPro" id="IPR027417">
    <property type="entry name" value="P-loop_NTPase"/>
</dbReference>
<dbReference type="InterPro" id="IPR017871">
    <property type="entry name" value="ABC_transporter-like_CS"/>
</dbReference>
<feature type="domain" description="ABC transporter" evidence="6">
    <location>
        <begin position="37"/>
        <end position="278"/>
    </location>
</feature>
<proteinExistence type="inferred from homology"/>
<evidence type="ECO:0000256" key="2">
    <source>
        <dbReference type="ARBA" id="ARBA00022448"/>
    </source>
</evidence>
<keyword evidence="4 7" id="KW-0067">ATP-binding</keyword>
<evidence type="ECO:0000313" key="7">
    <source>
        <dbReference type="EMBL" id="GAA4798083.1"/>
    </source>
</evidence>
<evidence type="ECO:0000256" key="5">
    <source>
        <dbReference type="SAM" id="MobiDB-lite"/>
    </source>
</evidence>